<reference evidence="1 2" key="1">
    <citation type="journal article" date="2016" name="Nat. Commun.">
        <title>Thousands of microbial genomes shed light on interconnected biogeochemical processes in an aquifer system.</title>
        <authorList>
            <person name="Anantharaman K."/>
            <person name="Brown C.T."/>
            <person name="Hug L.A."/>
            <person name="Sharon I."/>
            <person name="Castelle C.J."/>
            <person name="Probst A.J."/>
            <person name="Thomas B.C."/>
            <person name="Singh A."/>
            <person name="Wilkins M.J."/>
            <person name="Karaoz U."/>
            <person name="Brodie E.L."/>
            <person name="Williams K.H."/>
            <person name="Hubbard S.S."/>
            <person name="Banfield J.F."/>
        </authorList>
    </citation>
    <scope>NUCLEOTIDE SEQUENCE [LARGE SCALE GENOMIC DNA]</scope>
</reference>
<name>A0A1F5GW31_9BACT</name>
<dbReference type="AlphaFoldDB" id="A0A1F5GW31"/>
<accession>A0A1F5GW31</accession>
<organism evidence="1 2">
    <name type="scientific">Candidatus Curtissbacteria bacterium RIFCSPHIGHO2_12_FULL_38_9b</name>
    <dbReference type="NCBI Taxonomy" id="1797720"/>
    <lineage>
        <taxon>Bacteria</taxon>
        <taxon>Candidatus Curtissiibacteriota</taxon>
    </lineage>
</organism>
<comment type="caution">
    <text evidence="1">The sequence shown here is derived from an EMBL/GenBank/DDBJ whole genome shotgun (WGS) entry which is preliminary data.</text>
</comment>
<protein>
    <submittedName>
        <fullName evidence="1">Uncharacterized protein</fullName>
    </submittedName>
</protein>
<evidence type="ECO:0000313" key="2">
    <source>
        <dbReference type="Proteomes" id="UP000176666"/>
    </source>
</evidence>
<dbReference type="Proteomes" id="UP000176666">
    <property type="component" value="Unassembled WGS sequence"/>
</dbReference>
<evidence type="ECO:0000313" key="1">
    <source>
        <dbReference type="EMBL" id="OGD96039.1"/>
    </source>
</evidence>
<proteinExistence type="predicted"/>
<sequence>MFIFTEADAAQLTNDQLPITLRVGASEGVFDYQDLKTSLEKIVNDDNFRVHLVEKMKQYFNSDGNSALRIAAVIKKAAESQTKAHEYR</sequence>
<dbReference type="EMBL" id="MFBJ01000036">
    <property type="protein sequence ID" value="OGD96039.1"/>
    <property type="molecule type" value="Genomic_DNA"/>
</dbReference>
<gene>
    <name evidence="1" type="ORF">A3F02_01935</name>
</gene>